<dbReference type="PANTHER" id="PTHR21716:SF53">
    <property type="entry name" value="PERMEASE PERM-RELATED"/>
    <property type="match status" value="1"/>
</dbReference>
<feature type="transmembrane region" description="Helical" evidence="8">
    <location>
        <begin position="259"/>
        <end position="279"/>
    </location>
</feature>
<keyword evidence="4" id="KW-1003">Cell membrane</keyword>
<keyword evidence="3" id="KW-0813">Transport</keyword>
<feature type="transmembrane region" description="Helical" evidence="8">
    <location>
        <begin position="40"/>
        <end position="63"/>
    </location>
</feature>
<comment type="similarity">
    <text evidence="2">Belongs to the autoinducer-2 exporter (AI-2E) (TC 2.A.86) family.</text>
</comment>
<evidence type="ECO:0000256" key="1">
    <source>
        <dbReference type="ARBA" id="ARBA00004651"/>
    </source>
</evidence>
<feature type="transmembrane region" description="Helical" evidence="8">
    <location>
        <begin position="83"/>
        <end position="104"/>
    </location>
</feature>
<feature type="transmembrane region" description="Helical" evidence="8">
    <location>
        <begin position="286"/>
        <end position="306"/>
    </location>
</feature>
<evidence type="ECO:0000256" key="3">
    <source>
        <dbReference type="ARBA" id="ARBA00022448"/>
    </source>
</evidence>
<evidence type="ECO:0000256" key="7">
    <source>
        <dbReference type="ARBA" id="ARBA00023136"/>
    </source>
</evidence>
<dbReference type="GO" id="GO:0005886">
    <property type="term" value="C:plasma membrane"/>
    <property type="evidence" value="ECO:0007669"/>
    <property type="project" value="UniProtKB-SubCell"/>
</dbReference>
<dbReference type="Pfam" id="PF01594">
    <property type="entry name" value="AI-2E_transport"/>
    <property type="match status" value="1"/>
</dbReference>
<sequence>MKKSTKWINFLGGSNLLYTLIVLILLAILILLMIQLDFLFTPIAILISNILMPLIVALLLYYLFDPLISFAEKHGLNRTWGIIILYLIIILGFVGALLLLVPLLENQFNSLIHNFPRVANTVFQRAQALMADLPADDVTQRLLAEAQNIWHNISGTILAYVQQGFTGVSSFVSGMTSVVFTLATAPIILFFLLKSGRQFFEGFLKIIPPNMRPGVTYMASEINGQVSSYIKGQLVIAVLNGIMMFIGFTVIGMDYSGVLGVMGGVFSLIPYLGPILTFIPAILIAFFDSFTQVLLLLVVWLIIQFIEGNLVEPNVMGKQLEIHPLTIIITLVVMGDLLGLFGLIFGIPIYAIIKVIVRYIFNNFKIRYNTYFAGEHGQYDVRTYDSPVFDDDHLSEAIDEFEQEITDDND</sequence>
<feature type="transmembrane region" description="Helical" evidence="8">
    <location>
        <begin position="234"/>
        <end position="253"/>
    </location>
</feature>
<evidence type="ECO:0000256" key="4">
    <source>
        <dbReference type="ARBA" id="ARBA00022475"/>
    </source>
</evidence>
<evidence type="ECO:0000256" key="8">
    <source>
        <dbReference type="SAM" id="Phobius"/>
    </source>
</evidence>
<protein>
    <submittedName>
        <fullName evidence="9">AI-2E family transporter</fullName>
    </submittedName>
</protein>
<proteinExistence type="inferred from homology"/>
<dbReference type="Proteomes" id="UP000190409">
    <property type="component" value="Unassembled WGS sequence"/>
</dbReference>
<dbReference type="AlphaFoldDB" id="A0A1S8KPC5"/>
<keyword evidence="6 8" id="KW-1133">Transmembrane helix</keyword>
<dbReference type="GO" id="GO:0055085">
    <property type="term" value="P:transmembrane transport"/>
    <property type="evidence" value="ECO:0007669"/>
    <property type="project" value="TreeGrafter"/>
</dbReference>
<keyword evidence="7 8" id="KW-0472">Membrane</keyword>
<dbReference type="InterPro" id="IPR002549">
    <property type="entry name" value="AI-2E-like"/>
</dbReference>
<evidence type="ECO:0000256" key="5">
    <source>
        <dbReference type="ARBA" id="ARBA00022692"/>
    </source>
</evidence>
<comment type="caution">
    <text evidence="9">The sequence shown here is derived from an EMBL/GenBank/DDBJ whole genome shotgun (WGS) entry which is preliminary data.</text>
</comment>
<name>A0A1S8KPC5_9LACT</name>
<feature type="transmembrane region" description="Helical" evidence="8">
    <location>
        <begin position="7"/>
        <end position="34"/>
    </location>
</feature>
<organism evidence="9 10">
    <name type="scientific">Dolosigranulum pigrum</name>
    <dbReference type="NCBI Taxonomy" id="29394"/>
    <lineage>
        <taxon>Bacteria</taxon>
        <taxon>Bacillati</taxon>
        <taxon>Bacillota</taxon>
        <taxon>Bacilli</taxon>
        <taxon>Lactobacillales</taxon>
        <taxon>Carnobacteriaceae</taxon>
        <taxon>Dolosigranulum</taxon>
    </lineage>
</organism>
<gene>
    <name evidence="9" type="ORF">BWX42_07505</name>
</gene>
<feature type="transmembrane region" description="Helical" evidence="8">
    <location>
        <begin position="171"/>
        <end position="193"/>
    </location>
</feature>
<evidence type="ECO:0000313" key="9">
    <source>
        <dbReference type="EMBL" id="OOL81556.1"/>
    </source>
</evidence>
<dbReference type="EMBL" id="MUYF01000003">
    <property type="protein sequence ID" value="OOL81556.1"/>
    <property type="molecule type" value="Genomic_DNA"/>
</dbReference>
<feature type="transmembrane region" description="Helical" evidence="8">
    <location>
        <begin position="326"/>
        <end position="357"/>
    </location>
</feature>
<accession>A0A1S8KPC5</accession>
<comment type="subcellular location">
    <subcellularLocation>
        <location evidence="1">Cell membrane</location>
        <topology evidence="1">Multi-pass membrane protein</topology>
    </subcellularLocation>
</comment>
<evidence type="ECO:0000256" key="6">
    <source>
        <dbReference type="ARBA" id="ARBA00022989"/>
    </source>
</evidence>
<reference evidence="9 10" key="1">
    <citation type="submission" date="2017-01" db="EMBL/GenBank/DDBJ databases">
        <title>Complete Genome Sequence of Dolosigranulum pigrum isolated from a Patient with interstitial lung disease.</title>
        <authorList>
            <person name="Mukhopadhyay R."/>
            <person name="Joaquin J."/>
            <person name="Hogue R."/>
            <person name="Fitzgerald S."/>
            <person name="Jospin G."/>
            <person name="Eisen J.A."/>
            <person name="Chaturvedi V."/>
        </authorList>
    </citation>
    <scope>NUCLEOTIDE SEQUENCE [LARGE SCALE GENOMIC DNA]</scope>
    <source>
        <strain evidence="9 10">15S00348</strain>
    </source>
</reference>
<keyword evidence="5 8" id="KW-0812">Transmembrane</keyword>
<dbReference type="PANTHER" id="PTHR21716">
    <property type="entry name" value="TRANSMEMBRANE PROTEIN"/>
    <property type="match status" value="1"/>
</dbReference>
<evidence type="ECO:0000313" key="10">
    <source>
        <dbReference type="Proteomes" id="UP000190409"/>
    </source>
</evidence>
<evidence type="ECO:0000256" key="2">
    <source>
        <dbReference type="ARBA" id="ARBA00009773"/>
    </source>
</evidence>